<reference evidence="3" key="1">
    <citation type="submission" date="2016-07" db="EMBL/GenBank/DDBJ databases">
        <authorList>
            <person name="Florea S."/>
            <person name="Webb J.S."/>
            <person name="Jaromczyk J."/>
            <person name="Schardl C.L."/>
        </authorList>
    </citation>
    <scope>NUCLEOTIDE SEQUENCE [LARGE SCALE GENOMIC DNA]</scope>
    <source>
        <strain evidence="3">MV-1</strain>
    </source>
</reference>
<dbReference type="EMBL" id="MCGG01000067">
    <property type="protein sequence ID" value="OEJ64642.1"/>
    <property type="molecule type" value="Genomic_DNA"/>
</dbReference>
<comment type="caution">
    <text evidence="2">The sequence shown here is derived from an EMBL/GenBank/DDBJ whole genome shotgun (WGS) entry which is preliminary data.</text>
</comment>
<organism evidence="2 3">
    <name type="scientific">Magnetovibrio blakemorei</name>
    <dbReference type="NCBI Taxonomy" id="28181"/>
    <lineage>
        <taxon>Bacteria</taxon>
        <taxon>Pseudomonadati</taxon>
        <taxon>Pseudomonadota</taxon>
        <taxon>Alphaproteobacteria</taxon>
        <taxon>Rhodospirillales</taxon>
        <taxon>Magnetovibrionaceae</taxon>
        <taxon>Magnetovibrio</taxon>
    </lineage>
</organism>
<dbReference type="STRING" id="28181.BEN30_00695"/>
<name>A0A1E5Q494_9PROT</name>
<protein>
    <recommendedName>
        <fullName evidence="1">YchJ-like middle NTF2-like domain-containing protein</fullName>
    </recommendedName>
</protein>
<dbReference type="Proteomes" id="UP000095347">
    <property type="component" value="Unassembled WGS sequence"/>
</dbReference>
<dbReference type="InterPro" id="IPR048469">
    <property type="entry name" value="YchJ-like_M"/>
</dbReference>
<proteinExistence type="predicted"/>
<evidence type="ECO:0000259" key="1">
    <source>
        <dbReference type="Pfam" id="PF17775"/>
    </source>
</evidence>
<dbReference type="InterPro" id="IPR032710">
    <property type="entry name" value="NTF2-like_dom_sf"/>
</dbReference>
<evidence type="ECO:0000313" key="3">
    <source>
        <dbReference type="Proteomes" id="UP000095347"/>
    </source>
</evidence>
<dbReference type="SUPFAM" id="SSF103642">
    <property type="entry name" value="Sec-C motif"/>
    <property type="match status" value="1"/>
</dbReference>
<evidence type="ECO:0000313" key="2">
    <source>
        <dbReference type="EMBL" id="OEJ64642.1"/>
    </source>
</evidence>
<dbReference type="PANTHER" id="PTHR33747">
    <property type="entry name" value="UPF0225 PROTEIN SCO1677"/>
    <property type="match status" value="1"/>
</dbReference>
<feature type="domain" description="YchJ-like middle NTF2-like" evidence="1">
    <location>
        <begin position="28"/>
        <end position="127"/>
    </location>
</feature>
<dbReference type="Pfam" id="PF02810">
    <property type="entry name" value="SEC-C"/>
    <property type="match status" value="2"/>
</dbReference>
<dbReference type="NCBIfam" id="NF002449">
    <property type="entry name" value="PRK01617.1"/>
    <property type="match status" value="1"/>
</dbReference>
<accession>A0A1E5Q494</accession>
<dbReference type="Gene3D" id="3.10.450.50">
    <property type="match status" value="1"/>
</dbReference>
<dbReference type="AlphaFoldDB" id="A0A1E5Q494"/>
<dbReference type="SUPFAM" id="SSF54427">
    <property type="entry name" value="NTF2-like"/>
    <property type="match status" value="1"/>
</dbReference>
<dbReference type="InterPro" id="IPR004027">
    <property type="entry name" value="SEC_C_motif"/>
</dbReference>
<keyword evidence="3" id="KW-1185">Reference proteome</keyword>
<dbReference type="RefSeq" id="WP_069959144.1">
    <property type="nucleotide sequence ID" value="NZ_MCGG01000067.1"/>
</dbReference>
<sequence length="161" mass="17468">MTACPCNSGKDFDECCGPILADPSTALTAEALMRSRYTAHVKDDFDHVANTHAKSAQSSYNKAAAKAQSVDTEWVGLEITETTGGGADDEVGTVTFTARFNEAGQLHAHRERADFIRENGRWVYLDGKINPNLEPRRVDKVGRNDPCPCGSGKKFKKCCGA</sequence>
<dbReference type="OrthoDB" id="21421at2"/>
<gene>
    <name evidence="2" type="ORF">BEN30_00695</name>
</gene>
<dbReference type="Pfam" id="PF17775">
    <property type="entry name" value="YchJ_M-like"/>
    <property type="match status" value="1"/>
</dbReference>
<dbReference type="PANTHER" id="PTHR33747:SF1">
    <property type="entry name" value="ADENYLATE CYCLASE-ASSOCIATED CAP C-TERMINAL DOMAIN-CONTAINING PROTEIN"/>
    <property type="match status" value="1"/>
</dbReference>